<protein>
    <submittedName>
        <fullName evidence="2">Nucleoside diphosphate kinase</fullName>
    </submittedName>
</protein>
<accession>A0A1C3XB21</accession>
<keyword evidence="2" id="KW-0808">Transferase</keyword>
<dbReference type="OrthoDB" id="7838374at2"/>
<dbReference type="GO" id="GO:0016301">
    <property type="term" value="F:kinase activity"/>
    <property type="evidence" value="ECO:0007669"/>
    <property type="project" value="UniProtKB-KW"/>
</dbReference>
<keyword evidence="2" id="KW-0418">Kinase</keyword>
<dbReference type="EMBL" id="FMAG01000014">
    <property type="protein sequence ID" value="SCB49487.1"/>
    <property type="molecule type" value="Genomic_DNA"/>
</dbReference>
<dbReference type="AlphaFoldDB" id="A0A1C3XB21"/>
<dbReference type="RefSeq" id="WP_092719725.1">
    <property type="nucleotide sequence ID" value="NZ_FMAG01000014.1"/>
</dbReference>
<name>A0A1C3XB21_9HYPH</name>
<evidence type="ECO:0000259" key="1">
    <source>
        <dbReference type="Pfam" id="PF00334"/>
    </source>
</evidence>
<dbReference type="Gene3D" id="3.30.70.141">
    <property type="entry name" value="Nucleoside diphosphate kinase-like domain"/>
    <property type="match status" value="1"/>
</dbReference>
<feature type="domain" description="Nucleoside diphosphate kinase-like" evidence="1">
    <location>
        <begin position="11"/>
        <end position="141"/>
    </location>
</feature>
<dbReference type="SUPFAM" id="SSF54919">
    <property type="entry name" value="Nucleoside diphosphate kinase, NDK"/>
    <property type="match status" value="1"/>
</dbReference>
<proteinExistence type="predicted"/>
<dbReference type="Pfam" id="PF00334">
    <property type="entry name" value="NDK"/>
    <property type="match status" value="1"/>
</dbReference>
<organism evidence="2 3">
    <name type="scientific">Rhizobium multihospitium</name>
    <dbReference type="NCBI Taxonomy" id="410764"/>
    <lineage>
        <taxon>Bacteria</taxon>
        <taxon>Pseudomonadati</taxon>
        <taxon>Pseudomonadota</taxon>
        <taxon>Alphaproteobacteria</taxon>
        <taxon>Hyphomicrobiales</taxon>
        <taxon>Rhizobiaceae</taxon>
        <taxon>Rhizobium/Agrobacterium group</taxon>
        <taxon>Rhizobium</taxon>
    </lineage>
</organism>
<dbReference type="InterPro" id="IPR034907">
    <property type="entry name" value="NDK-like_dom"/>
</dbReference>
<sequence>MTDAHFWKDHVLVLMTPDIMVRGLQLQLFKRLLEEGIIPVAAKLSKTDAEMIDELYRDVIAGNWQTWRYRLIEDAFALAPSLAMICRCVDQDLPHAYVKSRKGNQHPHLMIDGQIRRDFGAINAVLGIFHASDNPEESRKDALVFGLTPDDVFDDEAKCHRRIEQLCKLTTPLVPETRDFDDALQQLRAAILTLFWDDLDDDSRNEIDTMLVLNGGLAATGAGSRLANLVRDTMPNDLFDVLQYDFTPEAERSGRLSGILNCIKRYGIEMDSWQHLVLESSCYFPPARKR</sequence>
<reference evidence="3" key="1">
    <citation type="submission" date="2016-08" db="EMBL/GenBank/DDBJ databases">
        <authorList>
            <person name="Varghese N."/>
            <person name="Submissions Spin"/>
        </authorList>
    </citation>
    <scope>NUCLEOTIDE SEQUENCE [LARGE SCALE GENOMIC DNA]</scope>
    <source>
        <strain evidence="3">HAMBI 2975</strain>
    </source>
</reference>
<dbReference type="InterPro" id="IPR036850">
    <property type="entry name" value="NDK-like_dom_sf"/>
</dbReference>
<evidence type="ECO:0000313" key="2">
    <source>
        <dbReference type="EMBL" id="SCB49487.1"/>
    </source>
</evidence>
<keyword evidence="3" id="KW-1185">Reference proteome</keyword>
<evidence type="ECO:0000313" key="3">
    <source>
        <dbReference type="Proteomes" id="UP000199101"/>
    </source>
</evidence>
<gene>
    <name evidence="2" type="ORF">GA0061103_0601</name>
</gene>
<dbReference type="Proteomes" id="UP000199101">
    <property type="component" value="Unassembled WGS sequence"/>
</dbReference>
<dbReference type="STRING" id="410764.GA0061103_0601"/>